<dbReference type="InterPro" id="IPR037522">
    <property type="entry name" value="HD_GYP_dom"/>
</dbReference>
<dbReference type="AlphaFoldDB" id="A0A7G9W9C5"/>
<feature type="domain" description="HD-GYP" evidence="1">
    <location>
        <begin position="114"/>
        <end position="310"/>
    </location>
</feature>
<keyword evidence="3" id="KW-1185">Reference proteome</keyword>
<dbReference type="PANTHER" id="PTHR43155:SF2">
    <property type="entry name" value="CYCLIC DI-GMP PHOSPHODIESTERASE PA4108"/>
    <property type="match status" value="1"/>
</dbReference>
<accession>A0A7G9W9C5</accession>
<dbReference type="RefSeq" id="WP_213165651.1">
    <property type="nucleotide sequence ID" value="NZ_CP058559.1"/>
</dbReference>
<dbReference type="Proteomes" id="UP000516160">
    <property type="component" value="Chromosome"/>
</dbReference>
<proteinExistence type="predicted"/>
<dbReference type="EMBL" id="CP058559">
    <property type="protein sequence ID" value="QNO15287.1"/>
    <property type="molecule type" value="Genomic_DNA"/>
</dbReference>
<organism evidence="2 3">
    <name type="scientific">Alkalicella caledoniensis</name>
    <dbReference type="NCBI Taxonomy" id="2731377"/>
    <lineage>
        <taxon>Bacteria</taxon>
        <taxon>Bacillati</taxon>
        <taxon>Bacillota</taxon>
        <taxon>Clostridia</taxon>
        <taxon>Eubacteriales</taxon>
        <taxon>Proteinivoracaceae</taxon>
        <taxon>Alkalicella</taxon>
    </lineage>
</organism>
<sequence length="352" mass="39597">MRIVNSNKLKPGDTVGRDVLTKHGSIFIAKETVLTEHMIYKLISLGVDNVHVKDLEELIDYESIPRPKPPEDIVEFTDKYQQALFLTGELLDAIASGKKLETEMIREIVDIVYGQVMSTNNILGRLTYQKHDNQYLNKHSLNVAILSGIIGKWLNRSNGEVRRLIFAGLTHDLGKLKVPKRILDKPSRLTDEEFKEMQKHSAFGYQLLNTKADISKDVALAVLQHHEREDGSGYPTGLKGEAIHLFGKILAVADVYDAMSSNKNYRDKFSPFQVAEQIAQNSFGSMDPRVSRVFLDNISRFYVGNSILLSDGKIGDIIYINPSEPTRPVIKLETGDFLDLSKSKLKIIDILG</sequence>
<evidence type="ECO:0000313" key="3">
    <source>
        <dbReference type="Proteomes" id="UP000516160"/>
    </source>
</evidence>
<dbReference type="SMART" id="SM00471">
    <property type="entry name" value="HDc"/>
    <property type="match status" value="1"/>
</dbReference>
<evidence type="ECO:0000313" key="2">
    <source>
        <dbReference type="EMBL" id="QNO15287.1"/>
    </source>
</evidence>
<dbReference type="PANTHER" id="PTHR43155">
    <property type="entry name" value="CYCLIC DI-GMP PHOSPHODIESTERASE PA4108-RELATED"/>
    <property type="match status" value="1"/>
</dbReference>
<dbReference type="PROSITE" id="PS51832">
    <property type="entry name" value="HD_GYP"/>
    <property type="match status" value="1"/>
</dbReference>
<dbReference type="Gene3D" id="1.10.3210.10">
    <property type="entry name" value="Hypothetical protein af1432"/>
    <property type="match status" value="1"/>
</dbReference>
<dbReference type="Pfam" id="PF13487">
    <property type="entry name" value="HD_5"/>
    <property type="match status" value="1"/>
</dbReference>
<gene>
    <name evidence="2" type="ORF">HYG86_11195</name>
</gene>
<name>A0A7G9W9C5_ALKCA</name>
<dbReference type="CDD" id="cd00077">
    <property type="entry name" value="HDc"/>
    <property type="match status" value="1"/>
</dbReference>
<dbReference type="KEGG" id="acae:HYG86_11195"/>
<evidence type="ECO:0000259" key="1">
    <source>
        <dbReference type="PROSITE" id="PS51832"/>
    </source>
</evidence>
<protein>
    <submittedName>
        <fullName evidence="2">HD-GYP domain-containing protein</fullName>
    </submittedName>
</protein>
<dbReference type="InterPro" id="IPR003607">
    <property type="entry name" value="HD/PDEase_dom"/>
</dbReference>
<dbReference type="SUPFAM" id="SSF109604">
    <property type="entry name" value="HD-domain/PDEase-like"/>
    <property type="match status" value="1"/>
</dbReference>
<reference evidence="2 3" key="1">
    <citation type="submission" date="2020-07" db="EMBL/GenBank/DDBJ databases">
        <title>Alkalicella. sp. LB2 genome.</title>
        <authorList>
            <person name="Postec A."/>
            <person name="Quemeneur M."/>
        </authorList>
    </citation>
    <scope>NUCLEOTIDE SEQUENCE [LARGE SCALE GENOMIC DNA]</scope>
    <source>
        <strain evidence="2 3">LB2</strain>
    </source>
</reference>